<gene>
    <name evidence="3" type="ORF">F2Q69_00015157</name>
</gene>
<feature type="compositionally biased region" description="Low complexity" evidence="1">
    <location>
        <begin position="58"/>
        <end position="73"/>
    </location>
</feature>
<feature type="chain" id="PRO_5035765594" description="Secreted protein" evidence="2">
    <location>
        <begin position="17"/>
        <end position="73"/>
    </location>
</feature>
<dbReference type="Proteomes" id="UP000712600">
    <property type="component" value="Unassembled WGS sequence"/>
</dbReference>
<evidence type="ECO:0000313" key="3">
    <source>
        <dbReference type="EMBL" id="KAF3554608.1"/>
    </source>
</evidence>
<evidence type="ECO:0000313" key="4">
    <source>
        <dbReference type="Proteomes" id="UP000712600"/>
    </source>
</evidence>
<reference evidence="3" key="1">
    <citation type="submission" date="2019-12" db="EMBL/GenBank/DDBJ databases">
        <title>Genome sequencing and annotation of Brassica cretica.</title>
        <authorList>
            <person name="Studholme D.J."/>
            <person name="Sarris P."/>
        </authorList>
    </citation>
    <scope>NUCLEOTIDE SEQUENCE</scope>
    <source>
        <strain evidence="3">PFS-109/04</strain>
        <tissue evidence="3">Leaf</tissue>
    </source>
</reference>
<accession>A0A8S9QTM0</accession>
<feature type="region of interest" description="Disordered" evidence="1">
    <location>
        <begin position="52"/>
        <end position="73"/>
    </location>
</feature>
<dbReference type="EMBL" id="QGKX02000996">
    <property type="protein sequence ID" value="KAF3554608.1"/>
    <property type="molecule type" value="Genomic_DNA"/>
</dbReference>
<evidence type="ECO:0000256" key="2">
    <source>
        <dbReference type="SAM" id="SignalP"/>
    </source>
</evidence>
<protein>
    <recommendedName>
        <fullName evidence="5">Secreted protein</fullName>
    </recommendedName>
</protein>
<feature type="signal peptide" evidence="2">
    <location>
        <begin position="1"/>
        <end position="16"/>
    </location>
</feature>
<proteinExistence type="predicted"/>
<comment type="caution">
    <text evidence="3">The sequence shown here is derived from an EMBL/GenBank/DDBJ whole genome shotgun (WGS) entry which is preliminary data.</text>
</comment>
<evidence type="ECO:0000256" key="1">
    <source>
        <dbReference type="SAM" id="MobiDB-lite"/>
    </source>
</evidence>
<keyword evidence="2" id="KW-0732">Signal</keyword>
<name>A0A8S9QTM0_BRACR</name>
<dbReference type="AlphaFoldDB" id="A0A8S9QTM0"/>
<evidence type="ECO:0008006" key="5">
    <source>
        <dbReference type="Google" id="ProtNLM"/>
    </source>
</evidence>
<organism evidence="3 4">
    <name type="scientific">Brassica cretica</name>
    <name type="common">Mustard</name>
    <dbReference type="NCBI Taxonomy" id="69181"/>
    <lineage>
        <taxon>Eukaryota</taxon>
        <taxon>Viridiplantae</taxon>
        <taxon>Streptophyta</taxon>
        <taxon>Embryophyta</taxon>
        <taxon>Tracheophyta</taxon>
        <taxon>Spermatophyta</taxon>
        <taxon>Magnoliopsida</taxon>
        <taxon>eudicotyledons</taxon>
        <taxon>Gunneridae</taxon>
        <taxon>Pentapetalae</taxon>
        <taxon>rosids</taxon>
        <taxon>malvids</taxon>
        <taxon>Brassicales</taxon>
        <taxon>Brassicaceae</taxon>
        <taxon>Brassiceae</taxon>
        <taxon>Brassica</taxon>
    </lineage>
</organism>
<sequence>MRHVLHLGFSASLSLSLSLRKLKVSCVLSSTPPSSLLDTSVISRRDASVISPRRPRDLSSSSDASVISQTPPL</sequence>